<keyword evidence="6" id="KW-0966">Cell projection</keyword>
<keyword evidence="6" id="KW-0969">Cilium</keyword>
<evidence type="ECO:0000256" key="1">
    <source>
        <dbReference type="ARBA" id="ARBA00009677"/>
    </source>
</evidence>
<evidence type="ECO:0000256" key="2">
    <source>
        <dbReference type="RuleBase" id="RU362116"/>
    </source>
</evidence>
<evidence type="ECO:0000259" key="4">
    <source>
        <dbReference type="Pfam" id="PF06429"/>
    </source>
</evidence>
<protein>
    <submittedName>
        <fullName evidence="6">Flagellar basal-body rod protein FlgG</fullName>
    </submittedName>
</protein>
<evidence type="ECO:0000259" key="3">
    <source>
        <dbReference type="Pfam" id="PF00460"/>
    </source>
</evidence>
<dbReference type="PANTHER" id="PTHR30435">
    <property type="entry name" value="FLAGELLAR PROTEIN"/>
    <property type="match status" value="1"/>
</dbReference>
<keyword evidence="6" id="KW-0282">Flagellum</keyword>
<dbReference type="InterPro" id="IPR001444">
    <property type="entry name" value="Flag_bb_rod_N"/>
</dbReference>
<name>A0A1G7PN14_9BACL</name>
<dbReference type="RefSeq" id="WP_091232559.1">
    <property type="nucleotide sequence ID" value="NZ_FNBG01000019.1"/>
</dbReference>
<comment type="similarity">
    <text evidence="1 2">Belongs to the flagella basal body rod proteins family.</text>
</comment>
<reference evidence="6 7" key="1">
    <citation type="submission" date="2016-10" db="EMBL/GenBank/DDBJ databases">
        <authorList>
            <person name="de Groot N.N."/>
        </authorList>
    </citation>
    <scope>NUCLEOTIDE SEQUENCE [LARGE SCALE GENOMIC DNA]</scope>
    <source>
        <strain evidence="6 7">DSM 28129</strain>
    </source>
</reference>
<gene>
    <name evidence="6" type="ORF">SAMN04488542_11938</name>
</gene>
<dbReference type="InterPro" id="IPR053967">
    <property type="entry name" value="LlgE_F_G-like_D1"/>
</dbReference>
<dbReference type="GO" id="GO:0071978">
    <property type="term" value="P:bacterial-type flagellum-dependent swarming motility"/>
    <property type="evidence" value="ECO:0007669"/>
    <property type="project" value="TreeGrafter"/>
</dbReference>
<dbReference type="OrthoDB" id="9800375at2"/>
<dbReference type="SUPFAM" id="SSF117143">
    <property type="entry name" value="Flagellar hook protein flgE"/>
    <property type="match status" value="1"/>
</dbReference>
<dbReference type="InterPro" id="IPR037925">
    <property type="entry name" value="FlgE/F/G-like"/>
</dbReference>
<comment type="subcellular location">
    <subcellularLocation>
        <location evidence="2">Bacterial flagellum basal body</location>
    </subcellularLocation>
</comment>
<keyword evidence="7" id="KW-1185">Reference proteome</keyword>
<organism evidence="6 7">
    <name type="scientific">Fontibacillus panacisegetis</name>
    <dbReference type="NCBI Taxonomy" id="670482"/>
    <lineage>
        <taxon>Bacteria</taxon>
        <taxon>Bacillati</taxon>
        <taxon>Bacillota</taxon>
        <taxon>Bacilli</taxon>
        <taxon>Bacillales</taxon>
        <taxon>Paenibacillaceae</taxon>
        <taxon>Fontibacillus</taxon>
    </lineage>
</organism>
<dbReference type="AlphaFoldDB" id="A0A1G7PN14"/>
<feature type="domain" description="Flagellar basal-body/hook protein C-terminal" evidence="4">
    <location>
        <begin position="226"/>
        <end position="271"/>
    </location>
</feature>
<dbReference type="STRING" id="670482.SAMN04488542_11938"/>
<accession>A0A1G7PN14</accession>
<evidence type="ECO:0000259" key="5">
    <source>
        <dbReference type="Pfam" id="PF22692"/>
    </source>
</evidence>
<keyword evidence="2" id="KW-0975">Bacterial flagellum</keyword>
<dbReference type="InterPro" id="IPR010930">
    <property type="entry name" value="Flg_bb/hook_C_dom"/>
</dbReference>
<dbReference type="Pfam" id="PF22692">
    <property type="entry name" value="LlgE_F_G_D1"/>
    <property type="match status" value="1"/>
</dbReference>
<dbReference type="NCBIfam" id="TIGR03506">
    <property type="entry name" value="FlgEFG_subfam"/>
    <property type="match status" value="1"/>
</dbReference>
<dbReference type="PANTHER" id="PTHR30435:SF19">
    <property type="entry name" value="FLAGELLAR BASAL-BODY ROD PROTEIN FLGG"/>
    <property type="match status" value="1"/>
</dbReference>
<dbReference type="Pfam" id="PF00460">
    <property type="entry name" value="Flg_bb_rod"/>
    <property type="match status" value="1"/>
</dbReference>
<feature type="domain" description="Flagellar hook protein FlgE/F/G-like D1" evidence="5">
    <location>
        <begin position="96"/>
        <end position="167"/>
    </location>
</feature>
<proteinExistence type="inferred from homology"/>
<dbReference type="Proteomes" id="UP000198972">
    <property type="component" value="Unassembled WGS sequence"/>
</dbReference>
<dbReference type="Pfam" id="PF06429">
    <property type="entry name" value="Flg_bbr_C"/>
    <property type="match status" value="1"/>
</dbReference>
<dbReference type="EMBL" id="FNBG01000019">
    <property type="protein sequence ID" value="SDF87584.1"/>
    <property type="molecule type" value="Genomic_DNA"/>
</dbReference>
<dbReference type="GO" id="GO:0009425">
    <property type="term" value="C:bacterial-type flagellum basal body"/>
    <property type="evidence" value="ECO:0007669"/>
    <property type="project" value="UniProtKB-SubCell"/>
</dbReference>
<evidence type="ECO:0000313" key="7">
    <source>
        <dbReference type="Proteomes" id="UP000198972"/>
    </source>
</evidence>
<dbReference type="InterPro" id="IPR020013">
    <property type="entry name" value="Flagellar_FlgE/F/G"/>
</dbReference>
<evidence type="ECO:0000313" key="6">
    <source>
        <dbReference type="EMBL" id="SDF87584.1"/>
    </source>
</evidence>
<feature type="domain" description="Flagellar basal body rod protein N-terminal" evidence="3">
    <location>
        <begin position="15"/>
        <end position="35"/>
    </location>
</feature>
<sequence length="273" mass="29312">MNNSMISAMVSMSGIQQRLDLLSDNIANMDNVGYKRKEASFEDTLTRVQKQTSEMQLPGRATPSGFNLGFGSRMSTIATNFTQGSIKETGNETDLAIEGNALFAVLTGDGVKAYTRAGDFHIQPDPQNPESAYLVTKEGNYVLNADGDRITVPAGSKLQISSEGIVLAATGTEVVSAGRIQLLTPIRPHALEQMDGNLYALTFGANEGDVLVDTASLPQEQRASLRQGAVEASNVNLTDEMAELMQVQRVYQLAARALTSSETMMSLANNLRG</sequence>